<dbReference type="PANTHER" id="PTHR13847:SF201">
    <property type="entry name" value="PUTATIBE OXIDOREDUCTASE"/>
    <property type="match status" value="1"/>
</dbReference>
<feature type="domain" description="FAD dependent oxidoreductase" evidence="2">
    <location>
        <begin position="40"/>
        <end position="392"/>
    </location>
</feature>
<evidence type="ECO:0000256" key="1">
    <source>
        <dbReference type="SAM" id="MobiDB-lite"/>
    </source>
</evidence>
<dbReference type="EMBL" id="CP051428">
    <property type="protein sequence ID" value="QJC53951.1"/>
    <property type="molecule type" value="Genomic_DNA"/>
</dbReference>
<reference evidence="3 4" key="1">
    <citation type="submission" date="2020-04" db="EMBL/GenBank/DDBJ databases">
        <title>Novel Paenibacillus strain UniB2 isolated from commercial digestive syrup.</title>
        <authorList>
            <person name="Thorat V."/>
            <person name="Kirdat K."/>
            <person name="Tiwarekar B."/>
            <person name="Yadav A."/>
        </authorList>
    </citation>
    <scope>NUCLEOTIDE SEQUENCE [LARGE SCALE GENOMIC DNA]</scope>
    <source>
        <strain evidence="3 4">UniB2</strain>
    </source>
</reference>
<dbReference type="InterPro" id="IPR036188">
    <property type="entry name" value="FAD/NAD-bd_sf"/>
</dbReference>
<dbReference type="RefSeq" id="WP_168909479.1">
    <property type="nucleotide sequence ID" value="NZ_CP051428.1"/>
</dbReference>
<name>A0A6H2H2P8_9BACL</name>
<organism evidence="3 4">
    <name type="scientific">Paenibacillus albicereus</name>
    <dbReference type="NCBI Taxonomy" id="2726185"/>
    <lineage>
        <taxon>Bacteria</taxon>
        <taxon>Bacillati</taxon>
        <taxon>Bacillota</taxon>
        <taxon>Bacilli</taxon>
        <taxon>Bacillales</taxon>
        <taxon>Paenibacillaceae</taxon>
        <taxon>Paenibacillus</taxon>
    </lineage>
</organism>
<evidence type="ECO:0000313" key="4">
    <source>
        <dbReference type="Proteomes" id="UP000502136"/>
    </source>
</evidence>
<gene>
    <name evidence="3" type="ORF">HGI30_22095</name>
</gene>
<dbReference type="SUPFAM" id="SSF51905">
    <property type="entry name" value="FAD/NAD(P)-binding domain"/>
    <property type="match status" value="1"/>
</dbReference>
<feature type="region of interest" description="Disordered" evidence="1">
    <location>
        <begin position="408"/>
        <end position="430"/>
    </location>
</feature>
<sequence>MEKKTATRKLFDGTLYWPSTLTPSDGLDAHPSLREKVVTRVAIIGGGMTGAILAASLTRAGIPSVILESGRAASASTAASTGLLQFSNDIMLCELAERIGEAQAVGFYEQCRQSVAMLGLLAEAAGSKGAALQPATSLYAASSDEDEKRLLCEYKLLERNGFPVSWGMPKSVPASLSAYKPVAMTAYGDALANPPLLARTLLRAAVAGGCSLYENSPVREVKRRGGKWTILAGEGEVTASHVVVATGYVPGVAAAAQLKPILRRTYALATQPGSVPADFPADTMLWETARPYFYFRTTPDGRIVAGGLDEDRPDPTGDETFLADRSAMLIADLSRYFPNAEFRADYAWCGMFGESADDLPFIGEDREQPGLFHALGCGGNGTVYSTLAARMLLASIAGEKHPLASLLDPRRDAASSGSPSSAPATRTRLA</sequence>
<dbReference type="GO" id="GO:0005737">
    <property type="term" value="C:cytoplasm"/>
    <property type="evidence" value="ECO:0007669"/>
    <property type="project" value="TreeGrafter"/>
</dbReference>
<accession>A0A6H2H2P8</accession>
<dbReference type="PANTHER" id="PTHR13847">
    <property type="entry name" value="SARCOSINE DEHYDROGENASE-RELATED"/>
    <property type="match status" value="1"/>
</dbReference>
<protein>
    <submittedName>
        <fullName evidence="3">FAD-binding oxidoreductase</fullName>
    </submittedName>
</protein>
<keyword evidence="4" id="KW-1185">Reference proteome</keyword>
<dbReference type="InterPro" id="IPR006076">
    <property type="entry name" value="FAD-dep_OxRdtase"/>
</dbReference>
<dbReference type="Gene3D" id="3.50.50.60">
    <property type="entry name" value="FAD/NAD(P)-binding domain"/>
    <property type="match status" value="1"/>
</dbReference>
<dbReference type="Gene3D" id="3.30.9.10">
    <property type="entry name" value="D-Amino Acid Oxidase, subunit A, domain 2"/>
    <property type="match status" value="1"/>
</dbReference>
<dbReference type="Proteomes" id="UP000502136">
    <property type="component" value="Chromosome"/>
</dbReference>
<dbReference type="Pfam" id="PF01266">
    <property type="entry name" value="DAO"/>
    <property type="match status" value="1"/>
</dbReference>
<evidence type="ECO:0000313" key="3">
    <source>
        <dbReference type="EMBL" id="QJC53951.1"/>
    </source>
</evidence>
<proteinExistence type="predicted"/>
<feature type="compositionally biased region" description="Low complexity" evidence="1">
    <location>
        <begin position="414"/>
        <end position="424"/>
    </location>
</feature>
<dbReference type="AlphaFoldDB" id="A0A6H2H2P8"/>
<evidence type="ECO:0000259" key="2">
    <source>
        <dbReference type="Pfam" id="PF01266"/>
    </source>
</evidence>
<dbReference type="KEGG" id="palr:HGI30_22095"/>